<dbReference type="InterPro" id="IPR027417">
    <property type="entry name" value="P-loop_NTPase"/>
</dbReference>
<accession>A0A497XUI5</accession>
<reference evidence="2 4" key="1">
    <citation type="submission" date="2018-10" db="EMBL/GenBank/DDBJ databases">
        <title>Genomic Encyclopedia of Archaeal and Bacterial Type Strains, Phase II (KMG-II): from individual species to whole genera.</title>
        <authorList>
            <person name="Goeker M."/>
        </authorList>
    </citation>
    <scope>NUCLEOTIDE SEQUENCE [LARGE SCALE GENOMIC DNA]</scope>
    <source>
        <strain evidence="2 4">DSM 19624</strain>
    </source>
</reference>
<comment type="caution">
    <text evidence="2">The sequence shown here is derived from an EMBL/GenBank/DDBJ whole genome shotgun (WGS) entry which is preliminary data.</text>
</comment>
<dbReference type="EMBL" id="RCCK01000015">
    <property type="protein sequence ID" value="RLJ71869.1"/>
    <property type="molecule type" value="Genomic_DNA"/>
</dbReference>
<evidence type="ECO:0000313" key="5">
    <source>
        <dbReference type="Proteomes" id="UP000297429"/>
    </source>
</evidence>
<protein>
    <submittedName>
        <fullName evidence="3">ATP-binding protein</fullName>
    </submittedName>
</protein>
<gene>
    <name evidence="2" type="ORF">BCL90_4689</name>
    <name evidence="3" type="ORF">E3V97_21255</name>
</gene>
<sequence length="373" mass="42855">MIKRALQPTLESKVDFKKAIVVLGPRQAGKTTLINKIAGSLTSDYLYINGDDPGVRLLWNNPTQAFINTFIGEAKVVVFDEAQRLENIGLTAKMIIDANKDVQLFISGSSALEIASQINEPLTGRKWEYRLYPLSWRELKDQYSFAKIHPRLEDFLITGMYPDVINHSENAIEILNNLAGSYLYKDILEAGGIRRPDALLKLLQALAWQVGNEVSYNELAQTVGIDKATVNNYIDLLEKSFVVFRLNPLARNLRNEISSSRKIYFYDNGIRNSIINNFSPIAQRNDIGALWENFIISERKKKLAYSGFYGNTYFWRTVSKTEIDYIEEQDNKITVFELKWNPKVKVKFPNAFMGKYVPEVAHIINRDNYWEFL</sequence>
<dbReference type="InterPro" id="IPR041682">
    <property type="entry name" value="AAA_14"/>
</dbReference>
<keyword evidence="3" id="KW-0547">Nucleotide-binding</keyword>
<dbReference type="SUPFAM" id="SSF52540">
    <property type="entry name" value="P-loop containing nucleoside triphosphate hydrolases"/>
    <property type="match status" value="1"/>
</dbReference>
<dbReference type="GO" id="GO:0005524">
    <property type="term" value="F:ATP binding"/>
    <property type="evidence" value="ECO:0007669"/>
    <property type="project" value="UniProtKB-KW"/>
</dbReference>
<dbReference type="OrthoDB" id="9778168at2"/>
<dbReference type="Pfam" id="PF13173">
    <property type="entry name" value="AAA_14"/>
    <property type="match status" value="1"/>
</dbReference>
<feature type="domain" description="AAA+ ATPase" evidence="1">
    <location>
        <begin position="16"/>
        <end position="125"/>
    </location>
</feature>
<dbReference type="SMART" id="SM00382">
    <property type="entry name" value="AAA"/>
    <property type="match status" value="1"/>
</dbReference>
<name>A0A497XUI5_9SPHI</name>
<proteinExistence type="predicted"/>
<keyword evidence="3" id="KW-0067">ATP-binding</keyword>
<evidence type="ECO:0000313" key="2">
    <source>
        <dbReference type="EMBL" id="RLJ71869.1"/>
    </source>
</evidence>
<evidence type="ECO:0000259" key="1">
    <source>
        <dbReference type="SMART" id="SM00382"/>
    </source>
</evidence>
<dbReference type="AlphaFoldDB" id="A0A497XUI5"/>
<reference evidence="3 5" key="2">
    <citation type="submission" date="2019-03" db="EMBL/GenBank/DDBJ databases">
        <authorList>
            <person name="He R.-H."/>
        </authorList>
    </citation>
    <scope>NUCLEOTIDE SEQUENCE [LARGE SCALE GENOMIC DNA]</scope>
    <source>
        <strain evidence="3 5">DSM 19624</strain>
    </source>
</reference>
<organism evidence="2 4">
    <name type="scientific">Pedobacter alluvionis</name>
    <dbReference type="NCBI Taxonomy" id="475253"/>
    <lineage>
        <taxon>Bacteria</taxon>
        <taxon>Pseudomonadati</taxon>
        <taxon>Bacteroidota</taxon>
        <taxon>Sphingobacteriia</taxon>
        <taxon>Sphingobacteriales</taxon>
        <taxon>Sphingobacteriaceae</taxon>
        <taxon>Pedobacter</taxon>
    </lineage>
</organism>
<evidence type="ECO:0000313" key="3">
    <source>
        <dbReference type="EMBL" id="TFB28656.1"/>
    </source>
</evidence>
<dbReference type="Proteomes" id="UP000297429">
    <property type="component" value="Unassembled WGS sequence"/>
</dbReference>
<dbReference type="EMBL" id="SOPX01000005">
    <property type="protein sequence ID" value="TFB28656.1"/>
    <property type="molecule type" value="Genomic_DNA"/>
</dbReference>
<dbReference type="RefSeq" id="WP_121287447.1">
    <property type="nucleotide sequence ID" value="NZ_RCCK01000015.1"/>
</dbReference>
<dbReference type="InterPro" id="IPR025420">
    <property type="entry name" value="DUF4143"/>
</dbReference>
<dbReference type="PANTHER" id="PTHR43566">
    <property type="entry name" value="CONSERVED PROTEIN"/>
    <property type="match status" value="1"/>
</dbReference>
<dbReference type="Pfam" id="PF13635">
    <property type="entry name" value="DUF4143"/>
    <property type="match status" value="1"/>
</dbReference>
<dbReference type="InterPro" id="IPR003593">
    <property type="entry name" value="AAA+_ATPase"/>
</dbReference>
<evidence type="ECO:0000313" key="4">
    <source>
        <dbReference type="Proteomes" id="UP000273898"/>
    </source>
</evidence>
<dbReference type="Proteomes" id="UP000273898">
    <property type="component" value="Unassembled WGS sequence"/>
</dbReference>
<keyword evidence="5" id="KW-1185">Reference proteome</keyword>
<dbReference type="PANTHER" id="PTHR43566:SF1">
    <property type="entry name" value="AAA+ ATPASE DOMAIN-CONTAINING PROTEIN"/>
    <property type="match status" value="1"/>
</dbReference>
<dbReference type="Gene3D" id="3.40.50.300">
    <property type="entry name" value="P-loop containing nucleotide triphosphate hydrolases"/>
    <property type="match status" value="1"/>
</dbReference>